<dbReference type="STRING" id="1206466.K0KNX1"/>
<evidence type="ECO:0000313" key="2">
    <source>
        <dbReference type="Proteomes" id="UP000009328"/>
    </source>
</evidence>
<evidence type="ECO:0008006" key="3">
    <source>
        <dbReference type="Google" id="ProtNLM"/>
    </source>
</evidence>
<comment type="caution">
    <text evidence="1">The sequence shown here is derived from an EMBL/GenBank/DDBJ whole genome shotgun (WGS) entry which is preliminary data.</text>
</comment>
<name>K0KNX1_WICCF</name>
<proteinExistence type="predicted"/>
<dbReference type="InParanoid" id="K0KNX1"/>
<dbReference type="eggNOG" id="ENOG502SBHA">
    <property type="taxonomic scope" value="Eukaryota"/>
</dbReference>
<dbReference type="EMBL" id="CAIF01000052">
    <property type="protein sequence ID" value="CCH42793.1"/>
    <property type="molecule type" value="Genomic_DNA"/>
</dbReference>
<gene>
    <name evidence="1" type="ORF">BN7_2337</name>
</gene>
<protein>
    <recommendedName>
        <fullName evidence="3">Mitochondrial import protein 1</fullName>
    </recommendedName>
</protein>
<dbReference type="Pfam" id="PF08219">
    <property type="entry name" value="TOM13"/>
    <property type="match status" value="1"/>
</dbReference>
<dbReference type="Proteomes" id="UP000009328">
    <property type="component" value="Unassembled WGS sequence"/>
</dbReference>
<accession>K0KNX1</accession>
<keyword evidence="2" id="KW-1185">Reference proteome</keyword>
<sequence>MDSVYSTGQTGEFATTQEVEEQIDVTKQQTINGAQEQQSEEELEVQSEITREEVLQEIYSNNGTYDEDDKQSFSITRFLGRLSVNLILPFINGLMLGFGEIIAHEIGFHYNWTGARVS</sequence>
<reference evidence="1 2" key="1">
    <citation type="journal article" date="2012" name="Eukaryot. Cell">
        <title>Draft genome sequence of Wickerhamomyces ciferrii NRRL Y-1031 F-60-10.</title>
        <authorList>
            <person name="Schneider J."/>
            <person name="Andrea H."/>
            <person name="Blom J."/>
            <person name="Jaenicke S."/>
            <person name="Ruckert C."/>
            <person name="Schorsch C."/>
            <person name="Szczepanowski R."/>
            <person name="Farwick M."/>
            <person name="Goesmann A."/>
            <person name="Puhler A."/>
            <person name="Schaffer S."/>
            <person name="Tauch A."/>
            <person name="Kohler T."/>
            <person name="Brinkrolf K."/>
        </authorList>
    </citation>
    <scope>NUCLEOTIDE SEQUENCE [LARGE SCALE GENOMIC DNA]</scope>
    <source>
        <strain evidence="2">ATCC 14091 / BCRC 22168 / CBS 111 / JCM 3599 / NBRC 0793 / NRRL Y-1031 F-60-10</strain>
    </source>
</reference>
<organism evidence="1 2">
    <name type="scientific">Wickerhamomyces ciferrii (strain ATCC 14091 / BCRC 22168 / CBS 111 / JCM 3599 / NBRC 0793 / NRRL Y-1031 F-60-10)</name>
    <name type="common">Yeast</name>
    <name type="synonym">Pichia ciferrii</name>
    <dbReference type="NCBI Taxonomy" id="1206466"/>
    <lineage>
        <taxon>Eukaryota</taxon>
        <taxon>Fungi</taxon>
        <taxon>Dikarya</taxon>
        <taxon>Ascomycota</taxon>
        <taxon>Saccharomycotina</taxon>
        <taxon>Saccharomycetes</taxon>
        <taxon>Phaffomycetales</taxon>
        <taxon>Wickerhamomycetaceae</taxon>
        <taxon>Wickerhamomyces</taxon>
    </lineage>
</organism>
<dbReference type="GO" id="GO:0005741">
    <property type="term" value="C:mitochondrial outer membrane"/>
    <property type="evidence" value="ECO:0007669"/>
    <property type="project" value="InterPro"/>
</dbReference>
<dbReference type="InterPro" id="IPR013262">
    <property type="entry name" value="OMP_MIM1/TOM13_mt"/>
</dbReference>
<dbReference type="HOGENOM" id="CLU_124524_0_0_1"/>
<evidence type="ECO:0000313" key="1">
    <source>
        <dbReference type="EMBL" id="CCH42793.1"/>
    </source>
</evidence>
<dbReference type="PANTHER" id="PTHR28241">
    <property type="entry name" value="MITOCHONDRIAL IMPORT PROTEIN 1"/>
    <property type="match status" value="1"/>
</dbReference>
<dbReference type="AlphaFoldDB" id="K0KNX1"/>
<dbReference type="GO" id="GO:0045040">
    <property type="term" value="P:protein insertion into mitochondrial outer membrane"/>
    <property type="evidence" value="ECO:0007669"/>
    <property type="project" value="TreeGrafter"/>
</dbReference>
<dbReference type="PANTHER" id="PTHR28241:SF1">
    <property type="entry name" value="MITOCHONDRIAL IMPORT PROTEIN 1"/>
    <property type="match status" value="1"/>
</dbReference>
<dbReference type="GO" id="GO:0070096">
    <property type="term" value="P:mitochondrial outer membrane translocase complex assembly"/>
    <property type="evidence" value="ECO:0007669"/>
    <property type="project" value="TreeGrafter"/>
</dbReference>